<dbReference type="STRING" id="796604.A0A2X0LZB3"/>
<feature type="compositionally biased region" description="Basic and acidic residues" evidence="13">
    <location>
        <begin position="325"/>
        <end position="341"/>
    </location>
</feature>
<evidence type="ECO:0000256" key="6">
    <source>
        <dbReference type="ARBA" id="ARBA00022741"/>
    </source>
</evidence>
<feature type="compositionally biased region" description="Basic and acidic residues" evidence="13">
    <location>
        <begin position="763"/>
        <end position="790"/>
    </location>
</feature>
<evidence type="ECO:0000256" key="5">
    <source>
        <dbReference type="ARBA" id="ARBA00022598"/>
    </source>
</evidence>
<dbReference type="EMBL" id="FQNC01000017">
    <property type="protein sequence ID" value="SGY20013.1"/>
    <property type="molecule type" value="Genomic_DNA"/>
</dbReference>
<dbReference type="PANTHER" id="PTHR43097:SF5">
    <property type="entry name" value="GLUTAMATE--TRNA LIGASE"/>
    <property type="match status" value="1"/>
</dbReference>
<evidence type="ECO:0000256" key="8">
    <source>
        <dbReference type="ARBA" id="ARBA00022917"/>
    </source>
</evidence>
<comment type="similarity">
    <text evidence="2">Belongs to the class-I aminoacyl-tRNA synthetase family. Glutamate--tRNA ligase type 2 subfamily.</text>
</comment>
<dbReference type="Gene3D" id="2.40.240.10">
    <property type="entry name" value="Ribosomal Protein L25, Chain P"/>
    <property type="match status" value="1"/>
</dbReference>
<dbReference type="Gene3D" id="1.20.1050.130">
    <property type="match status" value="1"/>
</dbReference>
<organism evidence="15 16">
    <name type="scientific">Microbotryum silenes-dioicae</name>
    <dbReference type="NCBI Taxonomy" id="796604"/>
    <lineage>
        <taxon>Eukaryota</taxon>
        <taxon>Fungi</taxon>
        <taxon>Dikarya</taxon>
        <taxon>Basidiomycota</taxon>
        <taxon>Pucciniomycotina</taxon>
        <taxon>Microbotryomycetes</taxon>
        <taxon>Microbotryales</taxon>
        <taxon>Microbotryaceae</taxon>
        <taxon>Microbotryum</taxon>
    </lineage>
</organism>
<dbReference type="InterPro" id="IPR004046">
    <property type="entry name" value="GST_C"/>
</dbReference>
<evidence type="ECO:0000256" key="1">
    <source>
        <dbReference type="ARBA" id="ARBA00004496"/>
    </source>
</evidence>
<keyword evidence="5 12" id="KW-0436">Ligase</keyword>
<sequence>MAATTMLSLIAQPGKTTPQPFGVLATALALPSSSSNSVNIEWVHTLPEGADAVQLVLDGKITLGPIEAQHALANAFAPEGIFGSDKDESAQITALLLSLPPHPPVLPTALSLLSALERRLTLRTYLVGQTPTVADYAVWGHLRANPIALGVLAKPGVPHTARWYAHLTNLDPCQTAVSTIFQQAKVKAPSANKADDKKEDGANATFELGLPNVVKRHVITRFPPEPSGYLHIGHAKAAILNQYFARMYEGRFLIRFDDTNPSKEKAEFEESIIEDLALLGVKADATSYTSDYFDVLQRYCVQIIKQGNAYADDTEQEKSSPIPKQMRDQRMNGVPSERRDASVEDNLAHFAEMATGSEEGRRWCIRAKISVDDPNKAMRDPVIYRCNLLPHHRTGTKNKMYPTYDFCCPIVDSLEGVTHALRTNEYRDRNPQYQWMLTTLGLRRVEVWDFGRLAFVYTLLSKRKLKWFVEEGHVRGWDDPRFATVRGIRRRGMSIEALTQFMLMQGPSQAFTNLEWDVFWSLNKKVIDPIAPRFTALEKKDLVKVKIIGGEGLPTKGPESKSMPKHKKNAEVGEKTTWFDSTIYVEQIDAITFAQDEEITLMDWGNAFVRSIERAGGAPEGKVETIEMELNLSGDFKKTKKKITWLASPSSNDGLQALTKVTLLDYDYLIFKKKMEEDDKFEDWLTPQTEFRTEAFADVNVAGLEKGTIIQFERKGFYIVDKAAKDGGEEGAELILIPDGKVSTVVSKHEAALNAAAAASKPRGGEDKAGKAKKEDKKAKGGEKKQKKVEAATTTTTATRGLPDLAPEEPKESILLSDGKEGFEQKVFTKMFKVPSGTRSEWLTDCFLGVCLDGEDGVDAPATTKMFAVKPVYQQ</sequence>
<evidence type="ECO:0000256" key="12">
    <source>
        <dbReference type="RuleBase" id="RU363037"/>
    </source>
</evidence>
<dbReference type="InterPro" id="IPR001412">
    <property type="entry name" value="aa-tRNA-synth_I_CS"/>
</dbReference>
<dbReference type="GO" id="GO:0006424">
    <property type="term" value="P:glutamyl-tRNA aminoacylation"/>
    <property type="evidence" value="ECO:0007669"/>
    <property type="project" value="InterPro"/>
</dbReference>
<dbReference type="Pfam" id="PF03950">
    <property type="entry name" value="tRNA-synt_1c_C"/>
    <property type="match status" value="1"/>
</dbReference>
<comment type="catalytic activity">
    <reaction evidence="11">
        <text>tRNA(Glu) + L-glutamate + ATP = L-glutamyl-tRNA(Glu) + AMP + diphosphate</text>
        <dbReference type="Rhea" id="RHEA:23540"/>
        <dbReference type="Rhea" id="RHEA-COMP:9663"/>
        <dbReference type="Rhea" id="RHEA-COMP:9680"/>
        <dbReference type="ChEBI" id="CHEBI:29985"/>
        <dbReference type="ChEBI" id="CHEBI:30616"/>
        <dbReference type="ChEBI" id="CHEBI:33019"/>
        <dbReference type="ChEBI" id="CHEBI:78442"/>
        <dbReference type="ChEBI" id="CHEBI:78520"/>
        <dbReference type="ChEBI" id="CHEBI:456215"/>
        <dbReference type="EC" id="6.1.1.17"/>
    </reaction>
</comment>
<evidence type="ECO:0000259" key="14">
    <source>
        <dbReference type="PROSITE" id="PS50405"/>
    </source>
</evidence>
<dbReference type="InterPro" id="IPR014729">
    <property type="entry name" value="Rossmann-like_a/b/a_fold"/>
</dbReference>
<evidence type="ECO:0000256" key="9">
    <source>
        <dbReference type="ARBA" id="ARBA00023146"/>
    </source>
</evidence>
<dbReference type="PANTHER" id="PTHR43097">
    <property type="entry name" value="GLUTAMINE-TRNA LIGASE"/>
    <property type="match status" value="1"/>
</dbReference>
<feature type="region of interest" description="Disordered" evidence="13">
    <location>
        <begin position="311"/>
        <end position="341"/>
    </location>
</feature>
<feature type="domain" description="GST C-terminal" evidence="14">
    <location>
        <begin position="45"/>
        <end position="188"/>
    </location>
</feature>
<dbReference type="NCBIfam" id="TIGR00463">
    <property type="entry name" value="gltX_arch"/>
    <property type="match status" value="1"/>
</dbReference>
<dbReference type="GO" id="GO:0005829">
    <property type="term" value="C:cytosol"/>
    <property type="evidence" value="ECO:0007669"/>
    <property type="project" value="TreeGrafter"/>
</dbReference>
<protein>
    <recommendedName>
        <fullName evidence="3">glutamate--tRNA ligase</fullName>
        <ecNumber evidence="3">6.1.1.17</ecNumber>
    </recommendedName>
    <alternativeName>
        <fullName evidence="10">Glutamyl-tRNA synthetase</fullName>
    </alternativeName>
</protein>
<evidence type="ECO:0000256" key="10">
    <source>
        <dbReference type="ARBA" id="ARBA00030865"/>
    </source>
</evidence>
<evidence type="ECO:0000313" key="15">
    <source>
        <dbReference type="EMBL" id="SGY20013.1"/>
    </source>
</evidence>
<reference evidence="15 16" key="1">
    <citation type="submission" date="2016-11" db="EMBL/GenBank/DDBJ databases">
        <authorList>
            <person name="Jaros S."/>
            <person name="Januszkiewicz K."/>
            <person name="Wedrychowicz H."/>
        </authorList>
    </citation>
    <scope>NUCLEOTIDE SEQUENCE [LARGE SCALE GENOMIC DNA]</scope>
</reference>
<keyword evidence="4" id="KW-0963">Cytoplasm</keyword>
<name>A0A2X0LZB3_9BASI</name>
<dbReference type="GO" id="GO:0004818">
    <property type="term" value="F:glutamate-tRNA ligase activity"/>
    <property type="evidence" value="ECO:0007669"/>
    <property type="project" value="UniProtKB-EC"/>
</dbReference>
<keyword evidence="16" id="KW-1185">Reference proteome</keyword>
<dbReference type="InterPro" id="IPR020056">
    <property type="entry name" value="Rbsml_bL25/Gln-tRNA_synth_N"/>
</dbReference>
<dbReference type="PROSITE" id="PS00178">
    <property type="entry name" value="AA_TRNA_LIGASE_I"/>
    <property type="match status" value="1"/>
</dbReference>
<dbReference type="InterPro" id="IPR000924">
    <property type="entry name" value="Glu/Gln-tRNA-synth"/>
</dbReference>
<comment type="subcellular location">
    <subcellularLocation>
        <location evidence="1">Cytoplasm</location>
    </subcellularLocation>
</comment>
<keyword evidence="6 12" id="KW-0547">Nucleotide-binding</keyword>
<dbReference type="PRINTS" id="PR00987">
    <property type="entry name" value="TRNASYNTHGLU"/>
</dbReference>
<dbReference type="SUPFAM" id="SSF50715">
    <property type="entry name" value="Ribosomal protein L25-like"/>
    <property type="match status" value="1"/>
</dbReference>
<gene>
    <name evidence="15" type="primary">BQ5605_C017g08434</name>
    <name evidence="15" type="ORF">BQ5605_C017G08434</name>
</gene>
<evidence type="ECO:0000313" key="16">
    <source>
        <dbReference type="Proteomes" id="UP000249464"/>
    </source>
</evidence>
<keyword evidence="7 12" id="KW-0067">ATP-binding</keyword>
<keyword evidence="8 12" id="KW-0648">Protein biosynthesis</keyword>
<dbReference type="SUPFAM" id="SSF52374">
    <property type="entry name" value="Nucleotidylyl transferase"/>
    <property type="match status" value="1"/>
</dbReference>
<dbReference type="EC" id="6.1.1.17" evidence="3"/>
<evidence type="ECO:0000256" key="2">
    <source>
        <dbReference type="ARBA" id="ARBA00008927"/>
    </source>
</evidence>
<dbReference type="FunFam" id="3.40.50.620:FF:000037">
    <property type="entry name" value="Glutamine--tRNA ligase cytoplasmic"/>
    <property type="match status" value="1"/>
</dbReference>
<evidence type="ECO:0000256" key="3">
    <source>
        <dbReference type="ARBA" id="ARBA00012835"/>
    </source>
</evidence>
<dbReference type="Pfam" id="PF20974">
    <property type="entry name" value="tRNA-synt_1c_C2"/>
    <property type="match status" value="1"/>
</dbReference>
<dbReference type="InterPro" id="IPR049437">
    <property type="entry name" value="tRNA-synt_1c_C2"/>
</dbReference>
<dbReference type="InterPro" id="IPR020059">
    <property type="entry name" value="Glu/Gln-tRNA-synth_Ib_codon-bd"/>
</dbReference>
<dbReference type="HAMAP" id="MF_02076">
    <property type="entry name" value="Glu_tRNA_synth_type2"/>
    <property type="match status" value="1"/>
</dbReference>
<dbReference type="Gene3D" id="3.40.50.620">
    <property type="entry name" value="HUPs"/>
    <property type="match status" value="1"/>
</dbReference>
<dbReference type="FunFam" id="2.40.240.10:FF:000004">
    <property type="entry name" value="Glutamyl-tRNA synthetase, cytoplasmic"/>
    <property type="match status" value="1"/>
</dbReference>
<dbReference type="GO" id="GO:0017102">
    <property type="term" value="C:methionyl glutamyl tRNA synthetase complex"/>
    <property type="evidence" value="ECO:0007669"/>
    <property type="project" value="TreeGrafter"/>
</dbReference>
<accession>A0A2X0LZB3</accession>
<dbReference type="InterPro" id="IPR036282">
    <property type="entry name" value="Glutathione-S-Trfase_C_sf"/>
</dbReference>
<dbReference type="SUPFAM" id="SSF47616">
    <property type="entry name" value="GST C-terminal domain-like"/>
    <property type="match status" value="1"/>
</dbReference>
<evidence type="ECO:0000256" key="7">
    <source>
        <dbReference type="ARBA" id="ARBA00022840"/>
    </source>
</evidence>
<dbReference type="InterPro" id="IPR011035">
    <property type="entry name" value="Ribosomal_bL25/Gln-tRNA_synth"/>
</dbReference>
<proteinExistence type="inferred from homology"/>
<dbReference type="GO" id="GO:0005524">
    <property type="term" value="F:ATP binding"/>
    <property type="evidence" value="ECO:0007669"/>
    <property type="project" value="UniProtKB-KW"/>
</dbReference>
<evidence type="ECO:0000256" key="11">
    <source>
        <dbReference type="ARBA" id="ARBA00048351"/>
    </source>
</evidence>
<evidence type="ECO:0000256" key="13">
    <source>
        <dbReference type="SAM" id="MobiDB-lite"/>
    </source>
</evidence>
<dbReference type="InterPro" id="IPR020058">
    <property type="entry name" value="Glu/Gln-tRNA-synth_Ib_cat-dom"/>
</dbReference>
<feature type="region of interest" description="Disordered" evidence="13">
    <location>
        <begin position="755"/>
        <end position="810"/>
    </location>
</feature>
<dbReference type="PROSITE" id="PS50405">
    <property type="entry name" value="GST_CTER"/>
    <property type="match status" value="1"/>
</dbReference>
<dbReference type="InterPro" id="IPR010987">
    <property type="entry name" value="Glutathione-S-Trfase_C-like"/>
</dbReference>
<dbReference type="AlphaFoldDB" id="A0A2X0LZB3"/>
<evidence type="ECO:0000256" key="4">
    <source>
        <dbReference type="ARBA" id="ARBA00022490"/>
    </source>
</evidence>
<dbReference type="Pfam" id="PF00749">
    <property type="entry name" value="tRNA-synt_1c"/>
    <property type="match status" value="1"/>
</dbReference>
<dbReference type="Pfam" id="PF00043">
    <property type="entry name" value="GST_C"/>
    <property type="match status" value="1"/>
</dbReference>
<dbReference type="Proteomes" id="UP000249464">
    <property type="component" value="Unassembled WGS sequence"/>
</dbReference>
<keyword evidence="9 12" id="KW-0030">Aminoacyl-tRNA synthetase</keyword>
<dbReference type="InterPro" id="IPR050132">
    <property type="entry name" value="Gln/Glu-tRNA_Ligase"/>
</dbReference>
<dbReference type="InterPro" id="IPR004526">
    <property type="entry name" value="Glu-tRNA-synth_arc/euk"/>
</dbReference>